<keyword evidence="5" id="KW-0131">Cell cycle</keyword>
<organism evidence="7">
    <name type="scientific">Auxenochlorella protothecoides</name>
    <name type="common">Green microalga</name>
    <name type="synonym">Chlorella protothecoides</name>
    <dbReference type="NCBI Taxonomy" id="3075"/>
    <lineage>
        <taxon>Eukaryota</taxon>
        <taxon>Viridiplantae</taxon>
        <taxon>Chlorophyta</taxon>
        <taxon>core chlorophytes</taxon>
        <taxon>Trebouxiophyceae</taxon>
        <taxon>Chlorellales</taxon>
        <taxon>Chlorellaceae</taxon>
        <taxon>Auxenochlorella</taxon>
    </lineage>
</organism>
<evidence type="ECO:0000256" key="1">
    <source>
        <dbReference type="ARBA" id="ARBA00004123"/>
    </source>
</evidence>
<evidence type="ECO:0000256" key="4">
    <source>
        <dbReference type="ARBA" id="ARBA00023242"/>
    </source>
</evidence>
<evidence type="ECO:0000256" key="5">
    <source>
        <dbReference type="ARBA" id="ARBA00023306"/>
    </source>
</evidence>
<dbReference type="Gene3D" id="1.25.10.10">
    <property type="entry name" value="Leucine-rich Repeat Variant"/>
    <property type="match status" value="1"/>
</dbReference>
<proteinExistence type="predicted"/>
<dbReference type="InterPro" id="IPR016024">
    <property type="entry name" value="ARM-type_fold"/>
</dbReference>
<evidence type="ECO:0000256" key="6">
    <source>
        <dbReference type="SAM" id="MobiDB-lite"/>
    </source>
</evidence>
<dbReference type="Pfam" id="PF20168">
    <property type="entry name" value="PDS5"/>
    <property type="match status" value="1"/>
</dbReference>
<comment type="subcellular location">
    <subcellularLocation>
        <location evidence="1">Nucleus</location>
    </subcellularLocation>
</comment>
<keyword evidence="4" id="KW-0539">Nucleus</keyword>
<dbReference type="EMBL" id="GDKF01010515">
    <property type="protein sequence ID" value="JAT68107.1"/>
    <property type="molecule type" value="Transcribed_RNA"/>
</dbReference>
<sequence length="1409" mass="147214">MARKRVAPAPTEASDDASSRSQVTLRDAGKLLCDIRDKSKDVILKTLKQAEMALSSSQQADPAVCTASADLCHALSSDALLRHSSTEVQLYTACCLCHLLKLHAPECPYDNATLKRVFLLFSQVLGGLADPASPLFSKHLLLLDTLHEFKCCVLAMDLDLDLPEVQRDEVLCTFISSLLSSINDSNEAQVFPSMLGMLCTFADQADLINLRLLEALLKPLLRPAPGAAGRLLVQLLGLKLAQLAPSIQDQMAESMAGRTEAGVFGTYCMELLYQVHCRVPRITTPLLPTLADVLATSADEARRGAATDVAARLLLLQEESLGAGAQAACPRLLDCLLARYSDTSAGIRGAMAARTPALAAAWRDDAGLAKRVTQHCVDRLMDPDERVRLAAACALAEVGLASQGLLTPGARAALAGRLRDRRPAVRRGVAAALARLCRGRSAEASPDAREPVLRLAVLLCVACAATRQDAELAAAATEQLCLHGLFDPRQGPGAVAKWWARLWSVLDPAQRAAFGGVVGAKCEFQARLARGVAAASQHSSASSAPNPLGQVRAASPLAQHAQRLAAALGTHGKAAESIVAMLESRERAVMRSLATLSSSRSTLSQGLEAQAELIRRVGTRHADVARALAMQALPNLISPEVLGQALEGQEADERFRDLIRGVAAFAPRLLGAHSAPLLALLASDDAEVAEFGAQILAQAGRELEVPADAYPQVKASLREICLHGTVAGVKSAVRAAVALLPQEEARTMLSALGEEVVLSIPGTLEDHKRLATRLKVISSIGRSAPQAFDGLAPRFVTLVLDELLPADLSRGRPLDAASSQTGLSWDSPSPQVAIKALIVKSLTQAFSLVHAPHELTPTHDAALERVLTAVVALTNNDPTDPVFDDFGLQGDRSDFGSSDAAAVRFAAAAGLVRLARAHDGSLSRRQYSALAEAYCDYHAEPRAALLVKIHRSVSRFLAGGHPRRASKYAAVVAMAGGADPVPENQAAALRALRAYVIVARRSAAERAPDTAGAAAPGPGLRDLPDFLLASLVYILAEHPDLPSAADLAAATAAAAGGALAAAGDADDDGNGSAPSTPQDLLQPFVHMLQFALEVLVTPLAGEATHPDTVARCAGPASKLLHTLRYCAVPHEDGSGLVEGSHARVALVCDLGLGVLSQLCSRLTGGKPLAPVQLPGGIGLPRKLFRLVADVAGQRPNRIDRQLPAGFQIALLHPGYMELYGGLRLEARDQKAAPMASSSQGPSKRTAGSKDSAGRQGKPTSGSKPARPGAQGGTPSSGRAGVAKHARLAEAGPEGHGLMQSLRAESDEDELPEEGPAEGLGAAGTAGALRAPSQDGTPSGSGPSPSSHSEDPAQQTNRPGPARPPARVTSARRTRTSGGRSSKAPAGGAKAGRARESPLLAARTLRSRNR</sequence>
<dbReference type="PANTHER" id="PTHR12663">
    <property type="entry name" value="ANDROGEN INDUCED INHIBITOR OF PROLIFERATION AS3 / PDS5-RELATED"/>
    <property type="match status" value="1"/>
</dbReference>
<feature type="compositionally biased region" description="Low complexity" evidence="6">
    <location>
        <begin position="1375"/>
        <end position="1387"/>
    </location>
</feature>
<evidence type="ECO:0000256" key="3">
    <source>
        <dbReference type="ARBA" id="ARBA00022776"/>
    </source>
</evidence>
<dbReference type="InterPro" id="IPR039776">
    <property type="entry name" value="Pds5"/>
</dbReference>
<dbReference type="GO" id="GO:0007064">
    <property type="term" value="P:mitotic sister chromatid cohesion"/>
    <property type="evidence" value="ECO:0007669"/>
    <property type="project" value="InterPro"/>
</dbReference>
<dbReference type="InterPro" id="IPR011989">
    <property type="entry name" value="ARM-like"/>
</dbReference>
<feature type="compositionally biased region" description="Acidic residues" evidence="6">
    <location>
        <begin position="1305"/>
        <end position="1315"/>
    </location>
</feature>
<evidence type="ECO:0008006" key="8">
    <source>
        <dbReference type="Google" id="ProtNLM"/>
    </source>
</evidence>
<reference evidence="7" key="1">
    <citation type="submission" date="2015-08" db="EMBL/GenBank/DDBJ databases">
        <authorList>
            <person name="Babu N.S."/>
            <person name="Beckwith C.J."/>
            <person name="Beseler K.G."/>
            <person name="Brison A."/>
            <person name="Carone J.V."/>
            <person name="Caskin T.P."/>
            <person name="Diamond M."/>
            <person name="Durham M.E."/>
            <person name="Foxe J.M."/>
            <person name="Go M."/>
            <person name="Henderson B.A."/>
            <person name="Jones I.B."/>
            <person name="McGettigan J.A."/>
            <person name="Micheletti S.J."/>
            <person name="Nasrallah M.E."/>
            <person name="Ortiz D."/>
            <person name="Piller C.R."/>
            <person name="Privatt S.R."/>
            <person name="Schneider S.L."/>
            <person name="Sharp S."/>
            <person name="Smith T.C."/>
            <person name="Stanton J.D."/>
            <person name="Ullery H.E."/>
            <person name="Wilson R.J."/>
            <person name="Serrano M.G."/>
            <person name="Buck G."/>
            <person name="Lee V."/>
            <person name="Wang Y."/>
            <person name="Carvalho R."/>
            <person name="Voegtly L."/>
            <person name="Shi R."/>
            <person name="Duckworth R."/>
            <person name="Johnson A."/>
            <person name="Loviza R."/>
            <person name="Walstead R."/>
            <person name="Shah Z."/>
            <person name="Kiflezghi M."/>
            <person name="Wade K."/>
            <person name="Ball S.L."/>
            <person name="Bradley K.W."/>
            <person name="Asai D.J."/>
            <person name="Bowman C.A."/>
            <person name="Russell D.A."/>
            <person name="Pope W.H."/>
            <person name="Jacobs-Sera D."/>
            <person name="Hendrix R.W."/>
            <person name="Hatfull G.F."/>
        </authorList>
    </citation>
    <scope>NUCLEOTIDE SEQUENCE</scope>
</reference>
<gene>
    <name evidence="7" type="ORF">g.54768</name>
</gene>
<keyword evidence="3" id="KW-0498">Mitosis</keyword>
<dbReference type="GO" id="GO:0006281">
    <property type="term" value="P:DNA repair"/>
    <property type="evidence" value="ECO:0007669"/>
    <property type="project" value="TreeGrafter"/>
</dbReference>
<dbReference type="GO" id="GO:0051301">
    <property type="term" value="P:cell division"/>
    <property type="evidence" value="ECO:0007669"/>
    <property type="project" value="UniProtKB-KW"/>
</dbReference>
<evidence type="ECO:0000313" key="7">
    <source>
        <dbReference type="EMBL" id="JAT68107.1"/>
    </source>
</evidence>
<keyword evidence="2" id="KW-0132">Cell division</keyword>
<accession>A0A1D1ZMR1</accession>
<dbReference type="GO" id="GO:0005634">
    <property type="term" value="C:nucleus"/>
    <property type="evidence" value="ECO:0007669"/>
    <property type="project" value="UniProtKB-SubCell"/>
</dbReference>
<feature type="region of interest" description="Disordered" evidence="6">
    <location>
        <begin position="1230"/>
        <end position="1282"/>
    </location>
</feature>
<name>A0A1D1ZMR1_AUXPR</name>
<dbReference type="GO" id="GO:0000785">
    <property type="term" value="C:chromatin"/>
    <property type="evidence" value="ECO:0007669"/>
    <property type="project" value="TreeGrafter"/>
</dbReference>
<protein>
    <recommendedName>
        <fullName evidence="8">Sister chromatid cohesion protein PDS5-like protein A</fullName>
    </recommendedName>
</protein>
<evidence type="ECO:0000256" key="2">
    <source>
        <dbReference type="ARBA" id="ARBA00022618"/>
    </source>
</evidence>
<feature type="compositionally biased region" description="Low complexity" evidence="6">
    <location>
        <begin position="1316"/>
        <end position="1346"/>
    </location>
</feature>
<dbReference type="PANTHER" id="PTHR12663:SF0">
    <property type="entry name" value="PRECOCIOUS DISSOCIATION OF SISTERS 5, ISOFORM A"/>
    <property type="match status" value="1"/>
</dbReference>
<feature type="region of interest" description="Disordered" evidence="6">
    <location>
        <begin position="1301"/>
        <end position="1409"/>
    </location>
</feature>
<feature type="region of interest" description="Disordered" evidence="6">
    <location>
        <begin position="1"/>
        <end position="20"/>
    </location>
</feature>
<dbReference type="GO" id="GO:0035825">
    <property type="term" value="P:homologous recombination"/>
    <property type="evidence" value="ECO:0007669"/>
    <property type="project" value="UniProtKB-ARBA"/>
</dbReference>
<dbReference type="SUPFAM" id="SSF48371">
    <property type="entry name" value="ARM repeat"/>
    <property type="match status" value="1"/>
</dbReference>